<feature type="region of interest" description="Disordered" evidence="1">
    <location>
        <begin position="32"/>
        <end position="54"/>
    </location>
</feature>
<proteinExistence type="predicted"/>
<organism evidence="3">
    <name type="scientific">Opuntia streptacantha</name>
    <name type="common">Prickly pear cactus</name>
    <name type="synonym">Opuntia cardona</name>
    <dbReference type="NCBI Taxonomy" id="393608"/>
    <lineage>
        <taxon>Eukaryota</taxon>
        <taxon>Viridiplantae</taxon>
        <taxon>Streptophyta</taxon>
        <taxon>Embryophyta</taxon>
        <taxon>Tracheophyta</taxon>
        <taxon>Spermatophyta</taxon>
        <taxon>Magnoliopsida</taxon>
        <taxon>eudicotyledons</taxon>
        <taxon>Gunneridae</taxon>
        <taxon>Pentapetalae</taxon>
        <taxon>Caryophyllales</taxon>
        <taxon>Cactineae</taxon>
        <taxon>Cactaceae</taxon>
        <taxon>Opuntioideae</taxon>
        <taxon>Opuntia</taxon>
    </lineage>
</organism>
<feature type="signal peptide" evidence="2">
    <location>
        <begin position="1"/>
        <end position="27"/>
    </location>
</feature>
<protein>
    <submittedName>
        <fullName evidence="3">Uncharacterized protein</fullName>
    </submittedName>
</protein>
<dbReference type="EMBL" id="GISG01025163">
    <property type="protein sequence ID" value="MBA4619406.1"/>
    <property type="molecule type" value="Transcribed_RNA"/>
</dbReference>
<reference evidence="3" key="1">
    <citation type="journal article" date="2013" name="J. Plant Res.">
        <title>Effect of fungi and light on seed germination of three Opuntia species from semiarid lands of central Mexico.</title>
        <authorList>
            <person name="Delgado-Sanchez P."/>
            <person name="Jimenez-Bremont J.F."/>
            <person name="Guerrero-Gonzalez Mde L."/>
            <person name="Flores J."/>
        </authorList>
    </citation>
    <scope>NUCLEOTIDE SEQUENCE</scope>
    <source>
        <tissue evidence="3">Cladode</tissue>
    </source>
</reference>
<name>A0A7C9CK10_OPUST</name>
<dbReference type="AlphaFoldDB" id="A0A7C9CK10"/>
<accession>A0A7C9CK10</accession>
<sequence length="127" mass="13960">MARVSPTWAILVLIGLLLLSSSGSTVARMPVESSVNKGTVEKEKSTEVVNKEAKSTMENGEMIWKQKGSKEEAVKLENGEIFRKPKDIVNAPNEGCIGPTEVCGPTSPCCGIMNCLFDWSEYRFRCM</sequence>
<feature type="compositionally biased region" description="Basic and acidic residues" evidence="1">
    <location>
        <begin position="39"/>
        <end position="54"/>
    </location>
</feature>
<feature type="chain" id="PRO_5028054560" evidence="2">
    <location>
        <begin position="28"/>
        <end position="127"/>
    </location>
</feature>
<evidence type="ECO:0000256" key="2">
    <source>
        <dbReference type="SAM" id="SignalP"/>
    </source>
</evidence>
<evidence type="ECO:0000256" key="1">
    <source>
        <dbReference type="SAM" id="MobiDB-lite"/>
    </source>
</evidence>
<reference evidence="3" key="2">
    <citation type="submission" date="2020-07" db="EMBL/GenBank/DDBJ databases">
        <authorList>
            <person name="Vera ALvarez R."/>
            <person name="Arias-Moreno D.M."/>
            <person name="Jimenez-Jacinto V."/>
            <person name="Jimenez-Bremont J.F."/>
            <person name="Swaminathan K."/>
            <person name="Moose S.P."/>
            <person name="Guerrero-Gonzalez M.L."/>
            <person name="Marino-Ramirez L."/>
            <person name="Landsman D."/>
            <person name="Rodriguez-Kessler M."/>
            <person name="Delgado-Sanchez P."/>
        </authorList>
    </citation>
    <scope>NUCLEOTIDE SEQUENCE</scope>
    <source>
        <tissue evidence="3">Cladode</tissue>
    </source>
</reference>
<evidence type="ECO:0000313" key="3">
    <source>
        <dbReference type="EMBL" id="MBA4619406.1"/>
    </source>
</evidence>
<keyword evidence="2" id="KW-0732">Signal</keyword>